<dbReference type="Proteomes" id="UP000183832">
    <property type="component" value="Unassembled WGS sequence"/>
</dbReference>
<keyword evidence="2" id="KW-1185">Reference proteome</keyword>
<dbReference type="EMBL" id="CVRI01000041">
    <property type="protein sequence ID" value="CRK95189.1"/>
    <property type="molecule type" value="Genomic_DNA"/>
</dbReference>
<dbReference type="AlphaFoldDB" id="A0A1J1I4H6"/>
<sequence length="86" mass="10122">MNIDKQAANSNATTIKRDFQEYSKLFRNMTMSIVISYSNNKPFELTTFKKVKSVEFIQKLEKRIFQKLRLNYVCSVTENFLNQVSA</sequence>
<organism evidence="1 2">
    <name type="scientific">Clunio marinus</name>
    <dbReference type="NCBI Taxonomy" id="568069"/>
    <lineage>
        <taxon>Eukaryota</taxon>
        <taxon>Metazoa</taxon>
        <taxon>Ecdysozoa</taxon>
        <taxon>Arthropoda</taxon>
        <taxon>Hexapoda</taxon>
        <taxon>Insecta</taxon>
        <taxon>Pterygota</taxon>
        <taxon>Neoptera</taxon>
        <taxon>Endopterygota</taxon>
        <taxon>Diptera</taxon>
        <taxon>Nematocera</taxon>
        <taxon>Chironomoidea</taxon>
        <taxon>Chironomidae</taxon>
        <taxon>Clunio</taxon>
    </lineage>
</organism>
<accession>A0A1J1I4H6</accession>
<proteinExistence type="predicted"/>
<name>A0A1J1I4H6_9DIPT</name>
<protein>
    <submittedName>
        <fullName evidence="1">CLUMA_CG008785, isoform A</fullName>
    </submittedName>
</protein>
<reference evidence="1 2" key="1">
    <citation type="submission" date="2015-04" db="EMBL/GenBank/DDBJ databases">
        <authorList>
            <person name="Syromyatnikov M.Y."/>
            <person name="Popov V.N."/>
        </authorList>
    </citation>
    <scope>NUCLEOTIDE SEQUENCE [LARGE SCALE GENOMIC DNA]</scope>
</reference>
<gene>
    <name evidence="1" type="ORF">CLUMA_CG008785</name>
</gene>
<evidence type="ECO:0000313" key="1">
    <source>
        <dbReference type="EMBL" id="CRK95189.1"/>
    </source>
</evidence>
<evidence type="ECO:0000313" key="2">
    <source>
        <dbReference type="Proteomes" id="UP000183832"/>
    </source>
</evidence>